<dbReference type="SUPFAM" id="SSF56112">
    <property type="entry name" value="Protein kinase-like (PK-like)"/>
    <property type="match status" value="1"/>
</dbReference>
<evidence type="ECO:0000313" key="3">
    <source>
        <dbReference type="EMBL" id="KAK2955905.1"/>
    </source>
</evidence>
<dbReference type="Pfam" id="PF07714">
    <property type="entry name" value="PK_Tyr_Ser-Thr"/>
    <property type="match status" value="1"/>
</dbReference>
<keyword evidence="4" id="KW-1185">Reference proteome</keyword>
<dbReference type="EMBL" id="JARBJD010000061">
    <property type="protein sequence ID" value="KAK2955905.1"/>
    <property type="molecule type" value="Genomic_DNA"/>
</dbReference>
<evidence type="ECO:0000313" key="4">
    <source>
        <dbReference type="Proteomes" id="UP001281761"/>
    </source>
</evidence>
<accession>A0ABQ9XWP2</accession>
<feature type="domain" description="Serine-threonine/tyrosine-protein kinase catalytic" evidence="2">
    <location>
        <begin position="1107"/>
        <end position="1199"/>
    </location>
</feature>
<name>A0ABQ9XWP2_9EUKA</name>
<sequence length="2144" mass="243566">MTTTTTEMNYPISISLSTDFSGSVDSTGSNTDQFALFSEIQNESVSSFMQEFMREIDNLPWTRLMEWFVEAAIGVELFRKHDRSAPPLSFENIRIDGSATILIADPSSTEQEPPSISGSLASDLSTISSFFLDIHRTLDQTKRLIPPLDFNNEALVYSRIMVALLEHFIASGDLILPDSFPPDHFQDFLAFYNDCFQRNPDTIFYLSEPLARVFCHTVLSPSESDCFVPTPHSFLRGSDVERSEQLLNAVRKVKETRSLEVVRNLHFDWKEWVTMMEMVEKGVTALTDLSFLQSRCFRPTLEALQAKHQHRANQPRIEERSRTESSSGDLWSEQFPMPFRFKGSQHSPSTISTETRLPSHHSSFSDTQHSSSSSDTKVLSSPQPARPNPHTARDASSIHSLEILTVLHSLLSKQQIDSFPWKLRSKLTSEKELELALTLSTIPASLDERFGPSMFDVTDDITLVQSLNRCFMVIKTTQSLQCIDDLDSFFAIVIAGLHNSSQIIASLCLDVFIPITEYLPSLDPCATQFRTLQSAFRDGTRFEQMALLNLWRLWLSKRAQGAPGRDMEGDIDFVGFLAADLTDTQFFDEACRFVLFVFSSSDTSMTEQWKSDFILQFEKRHHMLDRLAGKPGPWTNEMQSSLTLKRHHIFIAEALSVLHGFDFPSELTELITIDLDSSPHWFEERINQMFHLCYTSIAPKHRLSFFPMDLMFERYLRDFPIDFFQNLQPPQTAFSMRRFLNTPVVGLHSLLVRCVPLHFNERTLSVFLIVLGYLADQQVTSDEFHQLYSSFPPPRLLDLLLSSPHLVKVNKDHWTKFLFILLSLCGSVAPFEACSSLAKVFKMLAPFDSNPDDREVTLLRFVGDLVVSLHWLSIPAHFDSPLLCHLPSLAGAQRGVLQTLHSHSGIPSLVTPLTSDSFIDNSSDIALQNDSLNRTIAFLIMFVRSVQFPILYPALVELTSNGCISRFLLSHTPAHVSAALECYHRFVSVVSDAIRMELVSLSLLDHVVFAVSNSSFLDDYEKGKSRPQYTLNPKIIVKTTVNPKITRGLARLARERPHSEILSKLTSHWVLFDANDDVFFQLHISKDITTISHPILEGGEKGEVRQNEEQRWVPPEEADGKAIVDARHGTVFRLDLVLWEIETGLVPFGEFDAINAQRQLKSGILPKMDRVSPEMAELIENCLQIDPLKRPTLASISQQFNGKSKDVVIDRSFSFHIQSTSDDPPLPLRSSSTFASDLPLLASYFGDFLESLQSCDRLFPPPDIDNEDILTIITLTCVRHLVQCGLLTSEKLAQQDLLQHIHHQLISHLQSLTIDDSCFFARYQTEADRLSLYQTNLPLDFLFQHRILQFIESHRLTLSSASSAMEALMLVFPRLVEIGDVLQRYSGAVEWRRFQQFVNDLADRKIDCSDLAFLSDRVFVTPLREILEEVQNQTVNTPNSESDRSWTHSNLSSSLSPSFSSSSVPFDTDQRFFTSVNERPPSPSLAELSFFGSEIENLMRETNRSISTDTGPSLWTNMTQLSSKERIFVVETIHTILSRQQDSDRTPSTLTSRTSPIHHLQPLSHSPLFFSSSIFDLDDTSLTDCLGQLAQLAQHDQTSSRCELSQPFVDGLVGCLGSSNTILSNRARLVLTRMLPLFLPFLLPRVAFLASTLSEGTYDETSFALRVMGHMIREGFAIDCISETLVHQICRTNFVEKSAFVDALTILSIPERSNLFPPHSPSVVESFRVLVNSSFNMASHLLTEHVFRLSSDRLLCNVCLSLFVYQAFESSRRNNRLCSEEVVELLFRPHFFKFELRFLNYTSTLFIQTFPFELMIERMIRSCQFLDVLQGLLWWVILVMRHPHPLRDLFSTLHPFFLRGFHQILLSPPPHPSRDWNETSEWNTVGQELFYQLAKSENASLLPDLFPVENLLTLRAQILTTNRWCDNAFVDDLNLVSFPSFTPFGECHALRSIFSILCQPGVQSDIMQLEHIAVVSSHSLPLHFANPLLSFIQTLHPLIHTSREELYWFFAMMTVMSGSIPYHQSTTHTKTLNSRRNLFNLHHAPRFVLKWLHPSDLMTTMKNLLSLSPVQVSLALLTLARAVDASQQACQWLVRAGAVDVVVESVSRSRFLEDYEHGCAIICALLRATREDEESERLQTETNA</sequence>
<feature type="compositionally biased region" description="Low complexity" evidence="1">
    <location>
        <begin position="360"/>
        <end position="381"/>
    </location>
</feature>
<feature type="region of interest" description="Disordered" evidence="1">
    <location>
        <begin position="1432"/>
        <end position="1464"/>
    </location>
</feature>
<feature type="region of interest" description="Disordered" evidence="1">
    <location>
        <begin position="307"/>
        <end position="394"/>
    </location>
</feature>
<comment type="caution">
    <text evidence="3">The sequence shown here is derived from an EMBL/GenBank/DDBJ whole genome shotgun (WGS) entry which is preliminary data.</text>
</comment>
<dbReference type="Proteomes" id="UP001281761">
    <property type="component" value="Unassembled WGS sequence"/>
</dbReference>
<dbReference type="Gene3D" id="1.10.510.10">
    <property type="entry name" value="Transferase(Phosphotransferase) domain 1"/>
    <property type="match status" value="1"/>
</dbReference>
<organism evidence="3 4">
    <name type="scientific">Blattamonas nauphoetae</name>
    <dbReference type="NCBI Taxonomy" id="2049346"/>
    <lineage>
        <taxon>Eukaryota</taxon>
        <taxon>Metamonada</taxon>
        <taxon>Preaxostyla</taxon>
        <taxon>Oxymonadida</taxon>
        <taxon>Blattamonas</taxon>
    </lineage>
</organism>
<proteinExistence type="predicted"/>
<evidence type="ECO:0000256" key="1">
    <source>
        <dbReference type="SAM" id="MobiDB-lite"/>
    </source>
</evidence>
<gene>
    <name evidence="3" type="ORF">BLNAU_9065</name>
</gene>
<reference evidence="3 4" key="1">
    <citation type="journal article" date="2022" name="bioRxiv">
        <title>Genomics of Preaxostyla Flagellates Illuminates Evolutionary Transitions and the Path Towards Mitochondrial Loss.</title>
        <authorList>
            <person name="Novak L.V.F."/>
            <person name="Treitli S.C."/>
            <person name="Pyrih J."/>
            <person name="Halakuc P."/>
            <person name="Pipaliya S.V."/>
            <person name="Vacek V."/>
            <person name="Brzon O."/>
            <person name="Soukal P."/>
            <person name="Eme L."/>
            <person name="Dacks J.B."/>
            <person name="Karnkowska A."/>
            <person name="Elias M."/>
            <person name="Hampl V."/>
        </authorList>
    </citation>
    <scope>NUCLEOTIDE SEQUENCE [LARGE SCALE GENOMIC DNA]</scope>
    <source>
        <strain evidence="3">NAU3</strain>
        <tissue evidence="3">Gut</tissue>
    </source>
</reference>
<protein>
    <recommendedName>
        <fullName evidence="2">Serine-threonine/tyrosine-protein kinase catalytic domain-containing protein</fullName>
    </recommendedName>
</protein>
<dbReference type="InterPro" id="IPR001245">
    <property type="entry name" value="Ser-Thr/Tyr_kinase_cat_dom"/>
</dbReference>
<feature type="compositionally biased region" description="Polar residues" evidence="1">
    <location>
        <begin position="344"/>
        <end position="356"/>
    </location>
</feature>
<feature type="compositionally biased region" description="Low complexity" evidence="1">
    <location>
        <begin position="1449"/>
        <end position="1463"/>
    </location>
</feature>
<dbReference type="InterPro" id="IPR011009">
    <property type="entry name" value="Kinase-like_dom_sf"/>
</dbReference>
<evidence type="ECO:0000259" key="2">
    <source>
        <dbReference type="Pfam" id="PF07714"/>
    </source>
</evidence>